<dbReference type="InterPro" id="IPR036162">
    <property type="entry name" value="Resolvase-like_N_sf"/>
</dbReference>
<gene>
    <name evidence="4" type="ORF">DFR58_1431</name>
</gene>
<dbReference type="PANTHER" id="PTHR30461:SF23">
    <property type="entry name" value="DNA RECOMBINASE-RELATED"/>
    <property type="match status" value="1"/>
</dbReference>
<name>A0A369AG24_9FIRM</name>
<evidence type="ECO:0000256" key="1">
    <source>
        <dbReference type="SAM" id="Coils"/>
    </source>
</evidence>
<dbReference type="PROSITE" id="PS51737">
    <property type="entry name" value="RECOMBINASE_DNA_BIND"/>
    <property type="match status" value="1"/>
</dbReference>
<sequence length="566" mass="64359">MKAAIYSRKSRFTGKGESVENQIQLCKEYGTVHLKIAEDDFTIYEDEGFSGGNINRPQLRKMLKDAGANKFDVIICYRLDRISRNVSDFSQLIKDLNKCGVAFVSIREQFDTSTPMGRAMMYIASVFSQLERETIAERIRDNMIQLARTGRWLGGIPPTGYKSEMINYTDSNGKERRMFKLSAIPEEINVVKLIYDKYISLKSITQVEKYLAGNNISTKNGLDFSRHSIRFILSNPVYAISDKPLYDYLIREGCDVCSGPEEFNGINGLTGYNKTKQSGEARSDRYRPVSEWILAVGLHTGIIESKRWIEAQELLEKNKSKAYRRVKSSQALLSGILRCSFCGSYMRPKAMQRKNSYGEQVFYYMCELKEKSRRSRCNISNINGNTLDASVLNELRRIIKKHPPMFEGISHTGSLTEVAVSNPQPEIGKLRARAEELDLEVQNLINAISRGQKEEVLNVILSSIEELTKEREDIKRELTGLQNVKNAYDLSEPKLELISRSLAALSPSAWDWMGVESKRRIIKSAVDRIDWDGKSIDIVLSGSRHIKSDGMTCAYRDVFPHSDNSK</sequence>
<dbReference type="Pfam" id="PF13408">
    <property type="entry name" value="Zn_ribbon_recom"/>
    <property type="match status" value="1"/>
</dbReference>
<protein>
    <submittedName>
        <fullName evidence="4">Site-specific DNA recombinase</fullName>
    </submittedName>
</protein>
<dbReference type="InterPro" id="IPR038109">
    <property type="entry name" value="DNA_bind_recomb_sf"/>
</dbReference>
<dbReference type="SMART" id="SM00857">
    <property type="entry name" value="Resolvase"/>
    <property type="match status" value="1"/>
</dbReference>
<dbReference type="InterPro" id="IPR011109">
    <property type="entry name" value="DNA_bind_recombinase_dom"/>
</dbReference>
<dbReference type="EMBL" id="QPJT01000043">
    <property type="protein sequence ID" value="RCX08289.1"/>
    <property type="molecule type" value="Genomic_DNA"/>
</dbReference>
<organism evidence="4 5">
    <name type="scientific">Anaerobacterium chartisolvens</name>
    <dbReference type="NCBI Taxonomy" id="1297424"/>
    <lineage>
        <taxon>Bacteria</taxon>
        <taxon>Bacillati</taxon>
        <taxon>Bacillota</taxon>
        <taxon>Clostridia</taxon>
        <taxon>Eubacteriales</taxon>
        <taxon>Oscillospiraceae</taxon>
        <taxon>Anaerobacterium</taxon>
    </lineage>
</organism>
<dbReference type="InterPro" id="IPR006119">
    <property type="entry name" value="Resolv_N"/>
</dbReference>
<dbReference type="Pfam" id="PF07508">
    <property type="entry name" value="Recombinase"/>
    <property type="match status" value="1"/>
</dbReference>
<dbReference type="Gene3D" id="3.90.1750.20">
    <property type="entry name" value="Putative Large Serine Recombinase, Chain B, Domain 2"/>
    <property type="match status" value="2"/>
</dbReference>
<reference evidence="4 5" key="1">
    <citation type="submission" date="2018-07" db="EMBL/GenBank/DDBJ databases">
        <title>Genomic Encyclopedia of Type Strains, Phase IV (KMG-IV): sequencing the most valuable type-strain genomes for metagenomic binning, comparative biology and taxonomic classification.</title>
        <authorList>
            <person name="Goeker M."/>
        </authorList>
    </citation>
    <scope>NUCLEOTIDE SEQUENCE [LARGE SCALE GENOMIC DNA]</scope>
    <source>
        <strain evidence="4 5">DSM 27016</strain>
    </source>
</reference>
<accession>A0A369AG24</accession>
<keyword evidence="1" id="KW-0175">Coiled coil</keyword>
<feature type="domain" description="Recombinase" evidence="3">
    <location>
        <begin position="158"/>
        <end position="321"/>
    </location>
</feature>
<evidence type="ECO:0000259" key="3">
    <source>
        <dbReference type="PROSITE" id="PS51737"/>
    </source>
</evidence>
<dbReference type="AlphaFoldDB" id="A0A369AG24"/>
<evidence type="ECO:0000313" key="4">
    <source>
        <dbReference type="EMBL" id="RCX08289.1"/>
    </source>
</evidence>
<evidence type="ECO:0000313" key="5">
    <source>
        <dbReference type="Proteomes" id="UP000253034"/>
    </source>
</evidence>
<dbReference type="Pfam" id="PF00239">
    <property type="entry name" value="Resolvase"/>
    <property type="match status" value="1"/>
</dbReference>
<comment type="caution">
    <text evidence="4">The sequence shown here is derived from an EMBL/GenBank/DDBJ whole genome shotgun (WGS) entry which is preliminary data.</text>
</comment>
<dbReference type="Gene3D" id="3.40.50.1390">
    <property type="entry name" value="Resolvase, N-terminal catalytic domain"/>
    <property type="match status" value="1"/>
</dbReference>
<dbReference type="Proteomes" id="UP000253034">
    <property type="component" value="Unassembled WGS sequence"/>
</dbReference>
<dbReference type="SUPFAM" id="SSF53041">
    <property type="entry name" value="Resolvase-like"/>
    <property type="match status" value="1"/>
</dbReference>
<dbReference type="GO" id="GO:0000150">
    <property type="term" value="F:DNA strand exchange activity"/>
    <property type="evidence" value="ECO:0007669"/>
    <property type="project" value="InterPro"/>
</dbReference>
<feature type="domain" description="Resolvase/invertase-type recombinase catalytic" evidence="2">
    <location>
        <begin position="2"/>
        <end position="150"/>
    </location>
</feature>
<dbReference type="RefSeq" id="WP_114300205.1">
    <property type="nucleotide sequence ID" value="NZ_QPJT01000043.1"/>
</dbReference>
<dbReference type="InterPro" id="IPR050639">
    <property type="entry name" value="SSR_resolvase"/>
</dbReference>
<proteinExistence type="predicted"/>
<dbReference type="OrthoDB" id="1094757at2"/>
<dbReference type="CDD" id="cd03768">
    <property type="entry name" value="SR_ResInv"/>
    <property type="match status" value="1"/>
</dbReference>
<evidence type="ECO:0000259" key="2">
    <source>
        <dbReference type="PROSITE" id="PS51736"/>
    </source>
</evidence>
<feature type="coiled-coil region" evidence="1">
    <location>
        <begin position="427"/>
        <end position="484"/>
    </location>
</feature>
<dbReference type="PANTHER" id="PTHR30461">
    <property type="entry name" value="DNA-INVERTASE FROM LAMBDOID PROPHAGE"/>
    <property type="match status" value="1"/>
</dbReference>
<dbReference type="InterPro" id="IPR025827">
    <property type="entry name" value="Zn_ribbon_recom_dom"/>
</dbReference>
<keyword evidence="5" id="KW-1185">Reference proteome</keyword>
<dbReference type="PROSITE" id="PS51736">
    <property type="entry name" value="RECOMBINASES_3"/>
    <property type="match status" value="1"/>
</dbReference>
<dbReference type="GO" id="GO:0003677">
    <property type="term" value="F:DNA binding"/>
    <property type="evidence" value="ECO:0007669"/>
    <property type="project" value="InterPro"/>
</dbReference>